<gene>
    <name evidence="9" type="ORF">A2431_02075</name>
</gene>
<protein>
    <recommendedName>
        <fullName evidence="11">Magnesium transporter CorA</fullName>
    </recommendedName>
</protein>
<dbReference type="Gene3D" id="1.20.58.340">
    <property type="entry name" value="Magnesium transport protein CorA, transmembrane region"/>
    <property type="match status" value="2"/>
</dbReference>
<keyword evidence="3" id="KW-0813">Transport</keyword>
<keyword evidence="5 8" id="KW-0812">Transmembrane</keyword>
<keyword evidence="6 8" id="KW-1133">Transmembrane helix</keyword>
<evidence type="ECO:0000256" key="7">
    <source>
        <dbReference type="ARBA" id="ARBA00023136"/>
    </source>
</evidence>
<dbReference type="InterPro" id="IPR045861">
    <property type="entry name" value="CorA_cytoplasmic_dom"/>
</dbReference>
<dbReference type="GO" id="GO:0000287">
    <property type="term" value="F:magnesium ion binding"/>
    <property type="evidence" value="ECO:0007669"/>
    <property type="project" value="TreeGrafter"/>
</dbReference>
<dbReference type="GO" id="GO:0050897">
    <property type="term" value="F:cobalt ion binding"/>
    <property type="evidence" value="ECO:0007669"/>
    <property type="project" value="TreeGrafter"/>
</dbReference>
<dbReference type="PANTHER" id="PTHR46494:SF1">
    <property type="entry name" value="CORA FAMILY METAL ION TRANSPORTER (EUROFUNG)"/>
    <property type="match status" value="1"/>
</dbReference>
<evidence type="ECO:0000256" key="2">
    <source>
        <dbReference type="ARBA" id="ARBA00009765"/>
    </source>
</evidence>
<evidence type="ECO:0000256" key="5">
    <source>
        <dbReference type="ARBA" id="ARBA00022692"/>
    </source>
</evidence>
<keyword evidence="7 8" id="KW-0472">Membrane</keyword>
<dbReference type="Gene3D" id="3.30.460.20">
    <property type="entry name" value="CorA soluble domain-like"/>
    <property type="match status" value="1"/>
</dbReference>
<dbReference type="GO" id="GO:0005886">
    <property type="term" value="C:plasma membrane"/>
    <property type="evidence" value="ECO:0007669"/>
    <property type="project" value="UniProtKB-SubCell"/>
</dbReference>
<comment type="caution">
    <text evidence="9">The sequence shown here is derived from an EMBL/GenBank/DDBJ whole genome shotgun (WGS) entry which is preliminary data.</text>
</comment>
<reference evidence="9 10" key="1">
    <citation type="journal article" date="2016" name="Nat. Commun.">
        <title>Thousands of microbial genomes shed light on interconnected biogeochemical processes in an aquifer system.</title>
        <authorList>
            <person name="Anantharaman K."/>
            <person name="Brown C.T."/>
            <person name="Hug L.A."/>
            <person name="Sharon I."/>
            <person name="Castelle C.J."/>
            <person name="Probst A.J."/>
            <person name="Thomas B.C."/>
            <person name="Singh A."/>
            <person name="Wilkins M.J."/>
            <person name="Karaoz U."/>
            <person name="Brodie E.L."/>
            <person name="Williams K.H."/>
            <person name="Hubbard S.S."/>
            <person name="Banfield J.F."/>
        </authorList>
    </citation>
    <scope>NUCLEOTIDE SEQUENCE [LARGE SCALE GENOMIC DNA]</scope>
</reference>
<proteinExistence type="inferred from homology"/>
<dbReference type="InterPro" id="IPR002523">
    <property type="entry name" value="MgTranspt_CorA/ZnTranspt_ZntB"/>
</dbReference>
<dbReference type="Proteomes" id="UP000177697">
    <property type="component" value="Unassembled WGS sequence"/>
</dbReference>
<evidence type="ECO:0000313" key="9">
    <source>
        <dbReference type="EMBL" id="OHB16177.1"/>
    </source>
</evidence>
<evidence type="ECO:0008006" key="11">
    <source>
        <dbReference type="Google" id="ProtNLM"/>
    </source>
</evidence>
<feature type="transmembrane region" description="Helical" evidence="8">
    <location>
        <begin position="242"/>
        <end position="264"/>
    </location>
</feature>
<dbReference type="GO" id="GO:0015095">
    <property type="term" value="F:magnesium ion transmembrane transporter activity"/>
    <property type="evidence" value="ECO:0007669"/>
    <property type="project" value="TreeGrafter"/>
</dbReference>
<evidence type="ECO:0000256" key="8">
    <source>
        <dbReference type="SAM" id="Phobius"/>
    </source>
</evidence>
<dbReference type="EMBL" id="MHWW01000003">
    <property type="protein sequence ID" value="OHB16177.1"/>
    <property type="molecule type" value="Genomic_DNA"/>
</dbReference>
<dbReference type="PANTHER" id="PTHR46494">
    <property type="entry name" value="CORA FAMILY METAL ION TRANSPORTER (EUROFUNG)"/>
    <property type="match status" value="1"/>
</dbReference>
<evidence type="ECO:0000256" key="6">
    <source>
        <dbReference type="ARBA" id="ARBA00022989"/>
    </source>
</evidence>
<dbReference type="AlphaFoldDB" id="A0A1G2V3G8"/>
<accession>A0A1G2V3G8</accession>
<dbReference type="Pfam" id="PF01544">
    <property type="entry name" value="CorA"/>
    <property type="match status" value="1"/>
</dbReference>
<dbReference type="SUPFAM" id="SSF143865">
    <property type="entry name" value="CorA soluble domain-like"/>
    <property type="match status" value="1"/>
</dbReference>
<comment type="subcellular location">
    <subcellularLocation>
        <location evidence="1">Cell membrane</location>
        <topology evidence="1">Multi-pass membrane protein</topology>
    </subcellularLocation>
</comment>
<evidence type="ECO:0000256" key="1">
    <source>
        <dbReference type="ARBA" id="ARBA00004651"/>
    </source>
</evidence>
<keyword evidence="4" id="KW-1003">Cell membrane</keyword>
<dbReference type="GO" id="GO:0015087">
    <property type="term" value="F:cobalt ion transmembrane transporter activity"/>
    <property type="evidence" value="ECO:0007669"/>
    <property type="project" value="TreeGrafter"/>
</dbReference>
<dbReference type="SUPFAM" id="SSF144083">
    <property type="entry name" value="Magnesium transport protein CorA, transmembrane region"/>
    <property type="match status" value="1"/>
</dbReference>
<dbReference type="InterPro" id="IPR045863">
    <property type="entry name" value="CorA_TM1_TM2"/>
</dbReference>
<sequence>MITTRSFIDQTWIDLNSPTKDELDSLVLSRDIDPMVAKDLLTPTPKQHIKEFDDAIYAVIHIPYFKNSHTTSLEQEIDIILTRKGMITTRYDSIDALHHFAKQIEVNEILNKENHSHLFFGMMREVYHFLFDEIEYMKDWMKEIEKNIFEGKEKEMVFGISTAGRNLLSFQRTITPHELVLSELSRVGENIFDDKFKKDIKLLLVEWRRLIFEIENIKNMLNELRETNNSILSTKQNEIMKIFTIIAFVTFPLSLIATIFGMNASFMPIIGLQNDFWLILGLMFAVSIVMFTYFKYKRWI</sequence>
<evidence type="ECO:0000256" key="3">
    <source>
        <dbReference type="ARBA" id="ARBA00022448"/>
    </source>
</evidence>
<comment type="similarity">
    <text evidence="2">Belongs to the CorA metal ion transporter (MIT) (TC 1.A.35) family.</text>
</comment>
<evidence type="ECO:0000256" key="4">
    <source>
        <dbReference type="ARBA" id="ARBA00022475"/>
    </source>
</evidence>
<evidence type="ECO:0000313" key="10">
    <source>
        <dbReference type="Proteomes" id="UP000177697"/>
    </source>
</evidence>
<name>A0A1G2V3G8_9BACT</name>
<organism evidence="9 10">
    <name type="scientific">Candidatus Zambryskibacteria bacterium RIFOXYC1_FULL_39_10</name>
    <dbReference type="NCBI Taxonomy" id="1802779"/>
    <lineage>
        <taxon>Bacteria</taxon>
        <taxon>Candidatus Zambryskiibacteriota</taxon>
    </lineage>
</organism>
<feature type="transmembrane region" description="Helical" evidence="8">
    <location>
        <begin position="276"/>
        <end position="294"/>
    </location>
</feature>